<organism evidence="5 6">
    <name type="scientific">Oryza meyeriana var. granulata</name>
    <dbReference type="NCBI Taxonomy" id="110450"/>
    <lineage>
        <taxon>Eukaryota</taxon>
        <taxon>Viridiplantae</taxon>
        <taxon>Streptophyta</taxon>
        <taxon>Embryophyta</taxon>
        <taxon>Tracheophyta</taxon>
        <taxon>Spermatophyta</taxon>
        <taxon>Magnoliopsida</taxon>
        <taxon>Liliopsida</taxon>
        <taxon>Poales</taxon>
        <taxon>Poaceae</taxon>
        <taxon>BOP clade</taxon>
        <taxon>Oryzoideae</taxon>
        <taxon>Oryzeae</taxon>
        <taxon>Oryzinae</taxon>
        <taxon>Oryza</taxon>
        <taxon>Oryza meyeriana</taxon>
    </lineage>
</organism>
<dbReference type="Gene3D" id="2.60.40.760">
    <property type="entry name" value="Expansin, cellulose-binding-like domain"/>
    <property type="match status" value="1"/>
</dbReference>
<dbReference type="PROSITE" id="PS50843">
    <property type="entry name" value="EXPANSIN_CBD"/>
    <property type="match status" value="1"/>
</dbReference>
<evidence type="ECO:0000256" key="2">
    <source>
        <dbReference type="ARBA" id="ARBA00022525"/>
    </source>
</evidence>
<feature type="domain" description="Expansin-like CBD" evidence="4">
    <location>
        <begin position="50"/>
        <end position="115"/>
    </location>
</feature>
<dbReference type="Proteomes" id="UP000479710">
    <property type="component" value="Unassembled WGS sequence"/>
</dbReference>
<dbReference type="EMBL" id="SPHZ02000011">
    <property type="protein sequence ID" value="KAF0892630.1"/>
    <property type="molecule type" value="Genomic_DNA"/>
</dbReference>
<dbReference type="AlphaFoldDB" id="A0A6G1BXC1"/>
<comment type="subcellular location">
    <subcellularLocation>
        <location evidence="1">Secreted</location>
    </subcellularLocation>
</comment>
<accession>A0A6G1BXC1</accession>
<evidence type="ECO:0000256" key="3">
    <source>
        <dbReference type="SAM" id="SignalP"/>
    </source>
</evidence>
<evidence type="ECO:0000259" key="4">
    <source>
        <dbReference type="PROSITE" id="PS50843"/>
    </source>
</evidence>
<sequence>MVASSSSFLLAVATVRALLAIGSCGTVVTFTVGKGSSSPFRLVLVTNIYVAKIEIKEYGANYWRELTQGPVMTWTIDSTAPLRGPVTVRFLKNGSYRVLNNLIPDNFKGWLYFKGLGANSMSWALKALYIGIFDVL</sequence>
<gene>
    <name evidence="5" type="ORF">E2562_017610</name>
</gene>
<keyword evidence="3" id="KW-0732">Signal</keyword>
<protein>
    <recommendedName>
        <fullName evidence="4">Expansin-like CBD domain-containing protein</fullName>
    </recommendedName>
</protein>
<feature type="signal peptide" evidence="3">
    <location>
        <begin position="1"/>
        <end position="17"/>
    </location>
</feature>
<comment type="caution">
    <text evidence="5">The sequence shown here is derived from an EMBL/GenBank/DDBJ whole genome shotgun (WGS) entry which is preliminary data.</text>
</comment>
<name>A0A6G1BXC1_9ORYZ</name>
<dbReference type="Pfam" id="PF01357">
    <property type="entry name" value="Expansin_C"/>
    <property type="match status" value="1"/>
</dbReference>
<feature type="chain" id="PRO_5026282858" description="Expansin-like CBD domain-containing protein" evidence="3">
    <location>
        <begin position="18"/>
        <end position="136"/>
    </location>
</feature>
<dbReference type="InterPro" id="IPR007117">
    <property type="entry name" value="Expansin_CBD"/>
</dbReference>
<keyword evidence="2" id="KW-0964">Secreted</keyword>
<evidence type="ECO:0000313" key="6">
    <source>
        <dbReference type="Proteomes" id="UP000479710"/>
    </source>
</evidence>
<evidence type="ECO:0000313" key="5">
    <source>
        <dbReference type="EMBL" id="KAF0892630.1"/>
    </source>
</evidence>
<proteinExistence type="predicted"/>
<evidence type="ECO:0000256" key="1">
    <source>
        <dbReference type="ARBA" id="ARBA00004613"/>
    </source>
</evidence>
<dbReference type="GO" id="GO:0005576">
    <property type="term" value="C:extracellular region"/>
    <property type="evidence" value="ECO:0007669"/>
    <property type="project" value="UniProtKB-SubCell"/>
</dbReference>
<reference evidence="5 6" key="1">
    <citation type="submission" date="2019-11" db="EMBL/GenBank/DDBJ databases">
        <title>Whole genome sequence of Oryza granulata.</title>
        <authorList>
            <person name="Li W."/>
        </authorList>
    </citation>
    <scope>NUCLEOTIDE SEQUENCE [LARGE SCALE GENOMIC DNA]</scope>
    <source>
        <strain evidence="6">cv. Menghai</strain>
        <tissue evidence="5">Leaf</tissue>
    </source>
</reference>
<dbReference type="OrthoDB" id="645713at2759"/>
<dbReference type="SUPFAM" id="SSF49590">
    <property type="entry name" value="PHL pollen allergen"/>
    <property type="match status" value="1"/>
</dbReference>
<keyword evidence="6" id="KW-1185">Reference proteome</keyword>
<dbReference type="InterPro" id="IPR036749">
    <property type="entry name" value="Expansin_CBD_sf"/>
</dbReference>